<comment type="caution">
    <text evidence="2">The sequence shown here is derived from an EMBL/GenBank/DDBJ whole genome shotgun (WGS) entry which is preliminary data.</text>
</comment>
<proteinExistence type="predicted"/>
<feature type="region of interest" description="Disordered" evidence="1">
    <location>
        <begin position="176"/>
        <end position="209"/>
    </location>
</feature>
<dbReference type="AlphaFoldDB" id="A0A0M0JP58"/>
<dbReference type="OrthoDB" id="10465455at2759"/>
<dbReference type="Proteomes" id="UP000037460">
    <property type="component" value="Unassembled WGS sequence"/>
</dbReference>
<feature type="compositionally biased region" description="Basic and acidic residues" evidence="1">
    <location>
        <begin position="198"/>
        <end position="209"/>
    </location>
</feature>
<evidence type="ECO:0000313" key="3">
    <source>
        <dbReference type="Proteomes" id="UP000037460"/>
    </source>
</evidence>
<evidence type="ECO:0000313" key="2">
    <source>
        <dbReference type="EMBL" id="KOO28280.1"/>
    </source>
</evidence>
<organism evidence="2 3">
    <name type="scientific">Chrysochromulina tobinii</name>
    <dbReference type="NCBI Taxonomy" id="1460289"/>
    <lineage>
        <taxon>Eukaryota</taxon>
        <taxon>Haptista</taxon>
        <taxon>Haptophyta</taxon>
        <taxon>Prymnesiophyceae</taxon>
        <taxon>Prymnesiales</taxon>
        <taxon>Chrysochromulinaceae</taxon>
        <taxon>Chrysochromulina</taxon>
    </lineage>
</organism>
<sequence>MVKTAEALLQQELGAARAGTHQRQKSEEKRLSLLKIQKLKKAEQTHQNRVAAVDARFEEQKREVEEDYTRERVLIQDRLTQELKDRQKKSSKSQEDMNALRAMTRRYQQTRGADPALATKAGSKRDLVVKGSAQAVPLRQGEVEEDFELMMEQATAINPSVDIGFMEIDFRARDRQRPVDSVMTKRPLDGAGGKRQRRGDFDMKGKPRAEVSGARITVWYEEEHGGRKMDVPYMGVVNSCDPREGLYVKFDNFAEEMLITNEDDWRWGSHSRKPPETSGRR</sequence>
<gene>
    <name evidence="2" type="ORF">Ctob_008346</name>
</gene>
<accession>A0A0M0JP58</accession>
<protein>
    <submittedName>
        <fullName evidence="2">Uncharacterized protein</fullName>
    </submittedName>
</protein>
<name>A0A0M0JP58_9EUKA</name>
<keyword evidence="3" id="KW-1185">Reference proteome</keyword>
<reference evidence="3" key="1">
    <citation type="journal article" date="2015" name="PLoS Genet.">
        <title>Genome Sequence and Transcriptome Analyses of Chrysochromulina tobin: Metabolic Tools for Enhanced Algal Fitness in the Prominent Order Prymnesiales (Haptophyceae).</title>
        <authorList>
            <person name="Hovde B.T."/>
            <person name="Deodato C.R."/>
            <person name="Hunsperger H.M."/>
            <person name="Ryken S.A."/>
            <person name="Yost W."/>
            <person name="Jha R.K."/>
            <person name="Patterson J."/>
            <person name="Monnat R.J. Jr."/>
            <person name="Barlow S.B."/>
            <person name="Starkenburg S.R."/>
            <person name="Cattolico R.A."/>
        </authorList>
    </citation>
    <scope>NUCLEOTIDE SEQUENCE</scope>
    <source>
        <strain evidence="3">CCMP291</strain>
    </source>
</reference>
<dbReference type="EMBL" id="JWZX01002591">
    <property type="protein sequence ID" value="KOO28280.1"/>
    <property type="molecule type" value="Genomic_DNA"/>
</dbReference>
<evidence type="ECO:0000256" key="1">
    <source>
        <dbReference type="SAM" id="MobiDB-lite"/>
    </source>
</evidence>